<dbReference type="RefSeq" id="WP_101628688.1">
    <property type="nucleotide sequence ID" value="NZ_PKKJ01000017.1"/>
</dbReference>
<evidence type="ECO:0000313" key="3">
    <source>
        <dbReference type="EMBL" id="PKY65704.1"/>
    </source>
</evidence>
<feature type="domain" description="Integrase catalytic" evidence="2">
    <location>
        <begin position="71"/>
        <end position="202"/>
    </location>
</feature>
<proteinExistence type="predicted"/>
<organism evidence="3 4">
    <name type="scientific">Schaalia turicensis</name>
    <dbReference type="NCBI Taxonomy" id="131111"/>
    <lineage>
        <taxon>Bacteria</taxon>
        <taxon>Bacillati</taxon>
        <taxon>Actinomycetota</taxon>
        <taxon>Actinomycetes</taxon>
        <taxon>Actinomycetales</taxon>
        <taxon>Actinomycetaceae</taxon>
        <taxon>Schaalia</taxon>
    </lineage>
</organism>
<protein>
    <recommendedName>
        <fullName evidence="2">Integrase catalytic domain-containing protein</fullName>
    </recommendedName>
</protein>
<dbReference type="InterPro" id="IPR001584">
    <property type="entry name" value="Integrase_cat-core"/>
</dbReference>
<dbReference type="Pfam" id="PF00665">
    <property type="entry name" value="rve"/>
    <property type="match status" value="1"/>
</dbReference>
<dbReference type="InterPro" id="IPR036397">
    <property type="entry name" value="RNaseH_sf"/>
</dbReference>
<dbReference type="InterPro" id="IPR050900">
    <property type="entry name" value="Transposase_IS3/IS150/IS904"/>
</dbReference>
<reference evidence="3 4" key="1">
    <citation type="submission" date="2017-12" db="EMBL/GenBank/DDBJ databases">
        <title>Phylogenetic diversity of female urinary microbiome.</title>
        <authorList>
            <person name="Thomas-White K."/>
            <person name="Wolfe A.J."/>
        </authorList>
    </citation>
    <scope>NUCLEOTIDE SEQUENCE [LARGE SCALE GENOMIC DNA]</scope>
    <source>
        <strain evidence="3 4">UMB0250</strain>
    </source>
</reference>
<dbReference type="InterPro" id="IPR012337">
    <property type="entry name" value="RNaseH-like_sf"/>
</dbReference>
<gene>
    <name evidence="3" type="ORF">CYJ25_08200</name>
</gene>
<dbReference type="EMBL" id="PKKJ01000017">
    <property type="protein sequence ID" value="PKY65704.1"/>
    <property type="molecule type" value="Genomic_DNA"/>
</dbReference>
<dbReference type="SUPFAM" id="SSF53098">
    <property type="entry name" value="Ribonuclease H-like"/>
    <property type="match status" value="1"/>
</dbReference>
<dbReference type="Gene3D" id="3.30.420.10">
    <property type="entry name" value="Ribonuclease H-like superfamily/Ribonuclease H"/>
    <property type="match status" value="1"/>
</dbReference>
<dbReference type="GO" id="GO:0003676">
    <property type="term" value="F:nucleic acid binding"/>
    <property type="evidence" value="ECO:0007669"/>
    <property type="project" value="InterPro"/>
</dbReference>
<feature type="region of interest" description="Disordered" evidence="1">
    <location>
        <begin position="46"/>
        <end position="68"/>
    </location>
</feature>
<feature type="compositionally biased region" description="Polar residues" evidence="1">
    <location>
        <begin position="52"/>
        <end position="68"/>
    </location>
</feature>
<accession>A0A2I1I3J9</accession>
<dbReference type="GO" id="GO:0015074">
    <property type="term" value="P:DNA integration"/>
    <property type="evidence" value="ECO:0007669"/>
    <property type="project" value="InterPro"/>
</dbReference>
<dbReference type="PROSITE" id="PS50994">
    <property type="entry name" value="INTEGRASE"/>
    <property type="match status" value="1"/>
</dbReference>
<evidence type="ECO:0000259" key="2">
    <source>
        <dbReference type="PROSITE" id="PS50994"/>
    </source>
</evidence>
<name>A0A2I1I3J9_9ACTO</name>
<evidence type="ECO:0000256" key="1">
    <source>
        <dbReference type="SAM" id="MobiDB-lite"/>
    </source>
</evidence>
<sequence length="202" mass="22547">MQCSSCEAQSRLASSGFSISFSLISLTLNGAQFFFEDTAIIIDETPFKPEPHTQNPDPLTPSTPYAQSTLHPRSPNTVWVSNLTKCASTTGSIYLSPVMDLYDRSIIAFSRSTSPSTKVTAKSLADAFHTAQPAPRLMVHTDQEFQYRHEPWHSLLNEHGTVQLMRRKGNCYDDSIIENSFSHLKAELFRLKHSPTHSPSTT</sequence>
<dbReference type="Proteomes" id="UP000234545">
    <property type="component" value="Unassembled WGS sequence"/>
</dbReference>
<dbReference type="AlphaFoldDB" id="A0A2I1I3J9"/>
<dbReference type="PANTHER" id="PTHR46889">
    <property type="entry name" value="TRANSPOSASE INSF FOR INSERTION SEQUENCE IS3B-RELATED"/>
    <property type="match status" value="1"/>
</dbReference>
<evidence type="ECO:0000313" key="4">
    <source>
        <dbReference type="Proteomes" id="UP000234545"/>
    </source>
</evidence>
<comment type="caution">
    <text evidence="3">The sequence shown here is derived from an EMBL/GenBank/DDBJ whole genome shotgun (WGS) entry which is preliminary data.</text>
</comment>
<dbReference type="PANTHER" id="PTHR46889:SF4">
    <property type="entry name" value="TRANSPOSASE INSO FOR INSERTION SEQUENCE ELEMENT IS911B-RELATED"/>
    <property type="match status" value="1"/>
</dbReference>